<evidence type="ECO:0008006" key="4">
    <source>
        <dbReference type="Google" id="ProtNLM"/>
    </source>
</evidence>
<dbReference type="Proteomes" id="UP000198928">
    <property type="component" value="Unassembled WGS sequence"/>
</dbReference>
<evidence type="ECO:0000313" key="2">
    <source>
        <dbReference type="EMBL" id="SFK39036.1"/>
    </source>
</evidence>
<protein>
    <recommendedName>
        <fullName evidence="4">Excreted virulence factor EspC, type VII ESX diderm</fullName>
    </recommendedName>
</protein>
<name>A0A1I3Z646_9ACTN</name>
<feature type="region of interest" description="Disordered" evidence="1">
    <location>
        <begin position="14"/>
        <end position="44"/>
    </location>
</feature>
<keyword evidence="3" id="KW-1185">Reference proteome</keyword>
<evidence type="ECO:0000313" key="3">
    <source>
        <dbReference type="Proteomes" id="UP000198928"/>
    </source>
</evidence>
<evidence type="ECO:0000256" key="1">
    <source>
        <dbReference type="SAM" id="MobiDB-lite"/>
    </source>
</evidence>
<dbReference type="AlphaFoldDB" id="A0A1I3Z646"/>
<sequence length="152" mass="16877">MSFDDEWNRLVTAAEERKATQTRLNQLDGGGGRGKSADSSHGELTVKQKDLAAIGDAAFRLRERLIKDGDRARASGYAAAAALSRDFEIGSALDYVTTRWRDQLRTLTDACGHISNHLEYSDKAHADNEQHISGLFNSLTHLNEGFDERTQR</sequence>
<proteinExistence type="predicted"/>
<dbReference type="EMBL" id="FOSG01000005">
    <property type="protein sequence ID" value="SFK39036.1"/>
    <property type="molecule type" value="Genomic_DNA"/>
</dbReference>
<organism evidence="2 3">
    <name type="scientific">Streptomyces pini</name>
    <dbReference type="NCBI Taxonomy" id="1520580"/>
    <lineage>
        <taxon>Bacteria</taxon>
        <taxon>Bacillati</taxon>
        <taxon>Actinomycetota</taxon>
        <taxon>Actinomycetes</taxon>
        <taxon>Kitasatosporales</taxon>
        <taxon>Streptomycetaceae</taxon>
        <taxon>Streptomyces</taxon>
    </lineage>
</organism>
<dbReference type="RefSeq" id="WP_093849191.1">
    <property type="nucleotide sequence ID" value="NZ_FOSG01000005.1"/>
</dbReference>
<feature type="compositionally biased region" description="Basic and acidic residues" evidence="1">
    <location>
        <begin position="35"/>
        <end position="44"/>
    </location>
</feature>
<gene>
    <name evidence="2" type="ORF">SAMN05192584_105325</name>
</gene>
<accession>A0A1I3Z646</accession>
<dbReference type="OrthoDB" id="4313158at2"/>
<reference evidence="3" key="1">
    <citation type="submission" date="2016-10" db="EMBL/GenBank/DDBJ databases">
        <authorList>
            <person name="Varghese N."/>
            <person name="Submissions S."/>
        </authorList>
    </citation>
    <scope>NUCLEOTIDE SEQUENCE [LARGE SCALE GENOMIC DNA]</scope>
    <source>
        <strain evidence="3">PL19</strain>
    </source>
</reference>